<organism evidence="20">
    <name type="scientific">Anopheles darlingi</name>
    <name type="common">Mosquito</name>
    <dbReference type="NCBI Taxonomy" id="43151"/>
    <lineage>
        <taxon>Eukaryota</taxon>
        <taxon>Metazoa</taxon>
        <taxon>Ecdysozoa</taxon>
        <taxon>Arthropoda</taxon>
        <taxon>Hexapoda</taxon>
        <taxon>Insecta</taxon>
        <taxon>Pterygota</taxon>
        <taxon>Neoptera</taxon>
        <taxon>Endopterygota</taxon>
        <taxon>Diptera</taxon>
        <taxon>Nematocera</taxon>
        <taxon>Culicoidea</taxon>
        <taxon>Culicidae</taxon>
        <taxon>Anophelinae</taxon>
        <taxon>Anopheles</taxon>
    </lineage>
</organism>
<feature type="compositionally biased region" description="Polar residues" evidence="18">
    <location>
        <begin position="41"/>
        <end position="52"/>
    </location>
</feature>
<dbReference type="Proteomes" id="UP000000673">
    <property type="component" value="Unassembled WGS sequence"/>
</dbReference>
<feature type="compositionally biased region" description="Basic and acidic residues" evidence="18">
    <location>
        <begin position="16"/>
        <end position="28"/>
    </location>
</feature>
<dbReference type="CDD" id="cd11302">
    <property type="entry name" value="O-FucT-1"/>
    <property type="match status" value="1"/>
</dbReference>
<comment type="subcellular location">
    <subcellularLocation>
        <location evidence="1">Endoplasmic reticulum</location>
    </subcellularLocation>
</comment>
<evidence type="ECO:0000256" key="15">
    <source>
        <dbReference type="ARBA" id="ARBA00047273"/>
    </source>
</evidence>
<evidence type="ECO:0000313" key="20">
    <source>
        <dbReference type="EMBL" id="ETN66560.1"/>
    </source>
</evidence>
<feature type="domain" description="Golgin subfamily A conserved" evidence="19">
    <location>
        <begin position="402"/>
        <end position="884"/>
    </location>
</feature>
<dbReference type="GO" id="GO:0046922">
    <property type="term" value="F:peptide-O-fucosyltransferase activity"/>
    <property type="evidence" value="ECO:0007669"/>
    <property type="project" value="UniProtKB-EC"/>
</dbReference>
<dbReference type="VEuPathDB" id="VectorBase:ADAR2_006723"/>
<proteinExistence type="inferred from homology"/>
<feature type="coiled-coil region" evidence="17">
    <location>
        <begin position="792"/>
        <end position="826"/>
    </location>
</feature>
<dbReference type="UniPathway" id="UPA00378"/>
<evidence type="ECO:0000256" key="4">
    <source>
        <dbReference type="ARBA" id="ARBA00012196"/>
    </source>
</evidence>
<evidence type="ECO:0000256" key="7">
    <source>
        <dbReference type="ARBA" id="ARBA00022679"/>
    </source>
</evidence>
<dbReference type="InterPro" id="IPR039922">
    <property type="entry name" value="POFUT1"/>
</dbReference>
<dbReference type="GO" id="GO:0007219">
    <property type="term" value="P:Notch signaling pathway"/>
    <property type="evidence" value="ECO:0007669"/>
    <property type="project" value="UniProtKB-KW"/>
</dbReference>
<dbReference type="STRING" id="43151.W5JUC6"/>
<keyword evidence="11" id="KW-0325">Glycoprotein</keyword>
<keyword evidence="8" id="KW-0256">Endoplasmic reticulum</keyword>
<reference evidence="20 22" key="1">
    <citation type="journal article" date="2010" name="BMC Genomics">
        <title>Combination of measures distinguishes pre-miRNAs from other stem-loops in the genome of the newly sequenced Anopheles darlingi.</title>
        <authorList>
            <person name="Mendes N.D."/>
            <person name="Freitas A.T."/>
            <person name="Vasconcelos A.T."/>
            <person name="Sagot M.F."/>
        </authorList>
    </citation>
    <scope>NUCLEOTIDE SEQUENCE</scope>
</reference>
<gene>
    <name evidence="20" type="ORF">AND_001650</name>
</gene>
<reference evidence="20" key="3">
    <citation type="journal article" date="2013" name="Nucleic Acids Res.">
        <title>The genome of Anopheles darlingi, the main neotropical malaria vector.</title>
        <authorList>
            <person name="Marinotti O."/>
            <person name="Cerqueira G.C."/>
            <person name="de Almeida L.G."/>
            <person name="Ferro M.I."/>
            <person name="Loreto E.L."/>
            <person name="Zaha A."/>
            <person name="Teixeira S.M."/>
            <person name="Wespiser A.R."/>
            <person name="Almeida E Silva A."/>
            <person name="Schlindwein A.D."/>
            <person name="Pacheco A.C."/>
            <person name="Silva A.L."/>
            <person name="Graveley B.R."/>
            <person name="Walenz B.P."/>
            <person name="Lima Bde A."/>
            <person name="Ribeiro C.A."/>
            <person name="Nunes-Silva C.G."/>
            <person name="de Carvalho C.R."/>
            <person name="Soares C.M."/>
            <person name="de Menezes C.B."/>
            <person name="Matiolli C."/>
            <person name="Caffrey D."/>
            <person name="Araujo D.A."/>
            <person name="de Oliveira D.M."/>
            <person name="Golenbock D."/>
            <person name="Grisard E.C."/>
            <person name="Fantinatti-Garboggini F."/>
            <person name="de Carvalho F.M."/>
            <person name="Barcellos F.G."/>
            <person name="Prosdocimi F."/>
            <person name="May G."/>
            <person name="Azevedo Junior G.M."/>
            <person name="Guimaraes G.M."/>
            <person name="Goldman G.H."/>
            <person name="Padilha I.Q."/>
            <person name="Batista Jda S."/>
            <person name="Ferro J.A."/>
            <person name="Ribeiro J.M."/>
            <person name="Fietto J.L."/>
            <person name="Dabbas K.M."/>
            <person name="Cerdeira L."/>
            <person name="Agnez-Lima L.F."/>
            <person name="Brocchi M."/>
            <person name="de Carvalho M.O."/>
            <person name="Teixeira Mde M."/>
            <person name="Diniz Maia Mde M."/>
            <person name="Goldman M.H."/>
            <person name="Cruz Schneider M.P."/>
            <person name="Felipe M.S."/>
            <person name="Hungria M."/>
            <person name="Nicolas M.F."/>
            <person name="Pereira M."/>
            <person name="Montes M.A."/>
            <person name="Cantao M.E."/>
            <person name="Vincentz M."/>
            <person name="Rafael M.S."/>
            <person name="Silverman N."/>
            <person name="Stoco P.H."/>
            <person name="Souza R.C."/>
            <person name="Vicentini R."/>
            <person name="Gazzinelli R.T."/>
            <person name="Neves Rde O."/>
            <person name="Silva R."/>
            <person name="Astolfi-Filho S."/>
            <person name="Maciel T.E."/>
            <person name="Urmenyi T.P."/>
            <person name="Tadei W.P."/>
            <person name="Camargo E.P."/>
            <person name="de Vasconcelos A.T."/>
        </authorList>
    </citation>
    <scope>NUCLEOTIDE SEQUENCE</scope>
</reference>
<evidence type="ECO:0000256" key="6">
    <source>
        <dbReference type="ARBA" id="ARBA00022676"/>
    </source>
</evidence>
<dbReference type="EMBL" id="ADMH02000424">
    <property type="protein sequence ID" value="ETN66560.1"/>
    <property type="molecule type" value="Genomic_DNA"/>
</dbReference>
<keyword evidence="12" id="KW-0294">Fucose metabolism</keyword>
<evidence type="ECO:0000313" key="22">
    <source>
        <dbReference type="Proteomes" id="UP000000673"/>
    </source>
</evidence>
<dbReference type="Gene3D" id="3.40.50.11340">
    <property type="match status" value="1"/>
</dbReference>
<evidence type="ECO:0000256" key="13">
    <source>
        <dbReference type="ARBA" id="ARBA00023277"/>
    </source>
</evidence>
<evidence type="ECO:0000256" key="3">
    <source>
        <dbReference type="ARBA" id="ARBA00010626"/>
    </source>
</evidence>
<evidence type="ECO:0000313" key="21">
    <source>
        <dbReference type="EnsemblMetazoa" id="ADAC001650-PA"/>
    </source>
</evidence>
<keyword evidence="7" id="KW-0808">Transferase</keyword>
<feature type="region of interest" description="Disordered" evidence="18">
    <location>
        <begin position="761"/>
        <end position="789"/>
    </location>
</feature>
<dbReference type="EnsemblMetazoa" id="ADAC001650-RA">
    <property type="protein sequence ID" value="ADAC001650-PA"/>
    <property type="gene ID" value="ADAC001650"/>
</dbReference>
<dbReference type="Pfam" id="PF15070">
    <property type="entry name" value="GOLGA2L5"/>
    <property type="match status" value="1"/>
</dbReference>
<dbReference type="InterPro" id="IPR043976">
    <property type="entry name" value="GOLGA_cons_dom"/>
</dbReference>
<evidence type="ECO:0000256" key="2">
    <source>
        <dbReference type="ARBA" id="ARBA00004922"/>
    </source>
</evidence>
<reference evidence="21" key="4">
    <citation type="submission" date="2015-06" db="UniProtKB">
        <authorList>
            <consortium name="EnsemblMetazoa"/>
        </authorList>
    </citation>
    <scope>IDENTIFICATION</scope>
</reference>
<evidence type="ECO:0000256" key="8">
    <source>
        <dbReference type="ARBA" id="ARBA00022824"/>
    </source>
</evidence>
<reference evidence="20" key="2">
    <citation type="submission" date="2010-05" db="EMBL/GenBank/DDBJ databases">
        <authorList>
            <person name="Almeida L.G."/>
            <person name="Nicolas M.F."/>
            <person name="Souza R.C."/>
            <person name="Vasconcelos A.T.R."/>
        </authorList>
    </citation>
    <scope>NUCLEOTIDE SEQUENCE</scope>
</reference>
<sequence length="1457" mass="165048">MGDKAEKIAAARKKLKEYQARQKDRTETESNQTEEEPTPPDRSSATSSTTNEVAAYLPPPSQRPETDNPYRTPANDATATNLSHYFAATTSSDGPAEYPFGNQVSSTTGVCELFGAAEPQIAPIATGSVAVREPAAVPVDASVYSISKISDEIGNLIANANADLGPQNTILELESEKADLGRQLNAQRLENDELRLRLRNNQSLVDELQIEIERLRVENSTRVTMELGPLQEQLQLQIQAVGVLVGEKAELTSSLAKCQSLVKERTVAYEELHSRLVASESTVKQLSRQLEEVRSEGQRYERLEETIGTQVAEYQREAERFRKLHDDLQEDLAELRQKLNVRNEEYQGAQLALEQTRSDLALARIRIDQLSGTDGEGHEDSNAKIESLTQQNMIKAQQLKDLQEMVKQIGAERDQSNQQYQSYVLHLNKEIANLAEKIVELTNENNKLAKSEEAAVRFANELERQIQQQLQRQQTLTQAARDTSDAQAQEQQPHEDAAYKQKLAALQKRYDELERECDALKAAVQAKDEERSSCETLLKQSEEQITLLQLTVERLQLDKPDVAKLLAEIESGKVGASRAVTQNRELKEQLEEMQRAFVQISNDKLNLTDQLQTELHLGKEMKANYGHLETELATIREQLHYKDEEMIRLAHENTELTKQVLQQSQEIDRLRYYESRSNDAATLQRELETQRQTVEELERQLRSTSPPSDMQHAKMNGVESGDAPAAAVTEDRDAERREIETLRQEKEELLRALNRFQQDRAAVGSDAVAESERPGGERRSSIVSSIPTQEAMEKLQARFKRTMMEVAELTEERQRLEHLVMQLQGETETIGEYITLYQQQRRMLKQKDMERDLQLQQLADDREMMKLKLKELNYLVHRLVHEQQGNGVDAGADHHHHHHHDHRHLSDPGVDDRLISTTSAAYSGSEHPPTPVIEAIANGEANDALPKVQIKATETAGRILSLLTDIKEANIPYGSGLEVAGGGEYENVTKVDENRNYENGAVPYGSPEKDGEPKKASSGGVYRQMDLKAQVPPRFREIFDLSENNSSSFRETVMFRFLQAFNLIVFVNIISGGEQITVDENGYIMYCPCMGRFGNQADHFLGSLGFAKGLNRTLVLPPWVEYRKSEPRSVQVPFDTYFKVEPLEAFHRVITMESFMVNLAPTLWPPEERIAFCYTERMGLDGSTGHGCNAKSGNPFGSFWDTFAVDFAGSEFYGPKLNYDVYHGDRMAERWNERYPGAKWPVLAFTGAPATFPVQRENLKLHRFLQWSERWDTAARQFIRDSLPRGAFIGIHLRNGIDWVRACEHVRDSSNLFSSPQCLGYRNEHGQLTAEMCMPSKDTIVRQLKRRIKLHRETAPDNPIRAVFVASDSNHMVTELNEALRRMEVTVVRHPDTDPHLDLAILGRANHFIGNCISSYTAFVKRERDSKGFPSSFWAFPTEKPTSKPKIPDSAGQHEEL</sequence>
<dbReference type="Gene3D" id="3.40.50.11350">
    <property type="match status" value="1"/>
</dbReference>
<dbReference type="Pfam" id="PF10250">
    <property type="entry name" value="O-FucT"/>
    <property type="match status" value="1"/>
</dbReference>
<dbReference type="PANTHER" id="PTHR21420">
    <property type="entry name" value="GDP-FUCOSE PROTEIN O-FUCOSYLTRANSFERASE 1"/>
    <property type="match status" value="1"/>
</dbReference>
<keyword evidence="10" id="KW-1015">Disulfide bond</keyword>
<protein>
    <recommendedName>
        <fullName evidence="5">GDP-fucose protein O-fucosyltransferase 1</fullName>
        <ecNumber evidence="4">2.4.1.221</ecNumber>
    </recommendedName>
    <alternativeName>
        <fullName evidence="14">Peptide-O-fucosyltransferase 1</fullName>
    </alternativeName>
</protein>
<name>W5JUC6_ANODA</name>
<evidence type="ECO:0000256" key="14">
    <source>
        <dbReference type="ARBA" id="ARBA00033080"/>
    </source>
</evidence>
<evidence type="ECO:0000256" key="12">
    <source>
        <dbReference type="ARBA" id="ARBA00023253"/>
    </source>
</evidence>
<feature type="coiled-coil region" evidence="17">
    <location>
        <begin position="170"/>
        <end position="218"/>
    </location>
</feature>
<feature type="region of interest" description="Disordered" evidence="18">
    <location>
        <begin position="1"/>
        <end position="76"/>
    </location>
</feature>
<dbReference type="eggNOG" id="KOG3849">
    <property type="taxonomic scope" value="Eukaryota"/>
</dbReference>
<feature type="compositionally biased region" description="Basic residues" evidence="18">
    <location>
        <begin position="894"/>
        <end position="903"/>
    </location>
</feature>
<evidence type="ECO:0000256" key="5">
    <source>
        <dbReference type="ARBA" id="ARBA00021745"/>
    </source>
</evidence>
<evidence type="ECO:0000259" key="19">
    <source>
        <dbReference type="Pfam" id="PF15070"/>
    </source>
</evidence>
<evidence type="ECO:0000256" key="11">
    <source>
        <dbReference type="ARBA" id="ARBA00023180"/>
    </source>
</evidence>
<dbReference type="InterPro" id="IPR019378">
    <property type="entry name" value="GDP-Fuc_O-FucTrfase"/>
</dbReference>
<keyword evidence="9" id="KW-0914">Notch signaling pathway</keyword>
<dbReference type="GO" id="GO:0006004">
    <property type="term" value="P:fucose metabolic process"/>
    <property type="evidence" value="ECO:0007669"/>
    <property type="project" value="UniProtKB-KW"/>
</dbReference>
<dbReference type="PANTHER" id="PTHR21420:SF10">
    <property type="entry name" value="GDP-FUCOSE PROTEIN O-FUCOSYLTRANSFERASE 1"/>
    <property type="match status" value="1"/>
</dbReference>
<accession>W5JUC6</accession>
<dbReference type="GO" id="GO:0005783">
    <property type="term" value="C:endoplasmic reticulum"/>
    <property type="evidence" value="ECO:0007669"/>
    <property type="project" value="UniProtKB-SubCell"/>
</dbReference>
<feature type="compositionally biased region" description="Basic and acidic residues" evidence="18">
    <location>
        <begin position="770"/>
        <end position="780"/>
    </location>
</feature>
<comment type="pathway">
    <text evidence="2">Protein modification; protein glycosylation.</text>
</comment>
<evidence type="ECO:0000256" key="1">
    <source>
        <dbReference type="ARBA" id="ARBA00004240"/>
    </source>
</evidence>
<evidence type="ECO:0000256" key="10">
    <source>
        <dbReference type="ARBA" id="ARBA00023157"/>
    </source>
</evidence>
<keyword evidence="22" id="KW-1185">Reference proteome</keyword>
<feature type="region of interest" description="Disordered" evidence="18">
    <location>
        <begin position="886"/>
        <end position="909"/>
    </location>
</feature>
<feature type="region of interest" description="Disordered" evidence="18">
    <location>
        <begin position="1432"/>
        <end position="1457"/>
    </location>
</feature>
<evidence type="ECO:0000256" key="18">
    <source>
        <dbReference type="SAM" id="MobiDB-lite"/>
    </source>
</evidence>
<evidence type="ECO:0000256" key="17">
    <source>
        <dbReference type="SAM" id="Coils"/>
    </source>
</evidence>
<comment type="catalytic activity">
    <reaction evidence="15">
        <text>L-threonyl-[protein] + GDP-beta-L-fucose = 3-O-(alpha-L-fucosyl)-L-threonyl-[protein] + GDP + H(+)</text>
        <dbReference type="Rhea" id="RHEA:70491"/>
        <dbReference type="Rhea" id="RHEA-COMP:11060"/>
        <dbReference type="Rhea" id="RHEA-COMP:17915"/>
        <dbReference type="ChEBI" id="CHEBI:15378"/>
        <dbReference type="ChEBI" id="CHEBI:30013"/>
        <dbReference type="ChEBI" id="CHEBI:57273"/>
        <dbReference type="ChEBI" id="CHEBI:58189"/>
        <dbReference type="ChEBI" id="CHEBI:189631"/>
        <dbReference type="EC" id="2.4.1.221"/>
    </reaction>
    <physiologicalReaction direction="left-to-right" evidence="15">
        <dbReference type="Rhea" id="RHEA:70492"/>
    </physiologicalReaction>
</comment>
<keyword evidence="17" id="KW-0175">Coiled coil</keyword>
<dbReference type="EC" id="2.4.1.221" evidence="4"/>
<dbReference type="VEuPathDB" id="VectorBase:ADAC001650"/>
<dbReference type="eggNOG" id="KOG4725">
    <property type="taxonomic scope" value="Eukaryota"/>
</dbReference>
<feature type="region of interest" description="Disordered" evidence="18">
    <location>
        <begin position="994"/>
        <end position="1019"/>
    </location>
</feature>
<keyword evidence="13" id="KW-0119">Carbohydrate metabolism</keyword>
<keyword evidence="6" id="KW-0328">Glycosyltransferase</keyword>
<evidence type="ECO:0000256" key="16">
    <source>
        <dbReference type="ARBA" id="ARBA00048647"/>
    </source>
</evidence>
<evidence type="ECO:0000256" key="9">
    <source>
        <dbReference type="ARBA" id="ARBA00022976"/>
    </source>
</evidence>
<comment type="catalytic activity">
    <reaction evidence="16">
        <text>L-seryl-[protein] + GDP-beta-L-fucose = 3-O-(alpha-L-fucosyl)-L-seryl-[protein] + GDP + H(+)</text>
        <dbReference type="Rhea" id="RHEA:63644"/>
        <dbReference type="Rhea" id="RHEA-COMP:9863"/>
        <dbReference type="Rhea" id="RHEA-COMP:17914"/>
        <dbReference type="ChEBI" id="CHEBI:15378"/>
        <dbReference type="ChEBI" id="CHEBI:29999"/>
        <dbReference type="ChEBI" id="CHEBI:57273"/>
        <dbReference type="ChEBI" id="CHEBI:58189"/>
        <dbReference type="ChEBI" id="CHEBI:189632"/>
        <dbReference type="EC" id="2.4.1.221"/>
    </reaction>
    <physiologicalReaction direction="left-to-right" evidence="16">
        <dbReference type="Rhea" id="RHEA:63645"/>
    </physiologicalReaction>
</comment>
<comment type="similarity">
    <text evidence="3">Belongs to the glycosyltransferase 65 family.</text>
</comment>
<feature type="region of interest" description="Disordered" evidence="18">
    <location>
        <begin position="473"/>
        <end position="498"/>
    </location>
</feature>
<feature type="region of interest" description="Disordered" evidence="18">
    <location>
        <begin position="698"/>
        <end position="733"/>
    </location>
</feature>
<feature type="coiled-coil region" evidence="17">
    <location>
        <begin position="269"/>
        <end position="352"/>
    </location>
</feature>
<dbReference type="VEuPathDB" id="VectorBase:ADAR2_010919"/>
<dbReference type="HOGENOM" id="CLU_004611_0_0_1"/>